<dbReference type="InterPro" id="IPR001296">
    <property type="entry name" value="Glyco_trans_1"/>
</dbReference>
<evidence type="ECO:0000259" key="2">
    <source>
        <dbReference type="Pfam" id="PF13439"/>
    </source>
</evidence>
<dbReference type="InterPro" id="IPR028098">
    <property type="entry name" value="Glyco_trans_4-like_N"/>
</dbReference>
<gene>
    <name evidence="3" type="ORF">KUA55_08105</name>
</gene>
<sequence length="417" mass="48421">MKILHYTLGFEPARSGGLINYATDLMQEQHHSGHQVFALYPGKKLLTSQKIKFSFLQKEGITRIALRNSLPLALFGGIKSPTDFMTPVEVVNYLAFLKKIQPDVVHLHTLMGLHLEFLEACRQLNIPTIFTSHDYFGLAPEPNFFDGKTSYHQDNTALNWQKASEDAWSTEKLRLFQSRFYPLIRTMGRRLPQSKLIQQDPFFAKKTEYQALKSYYLKMFRLITKFHFNSQVAESVYRKNLPFRINGQVLSITTNNIYPRTMAQKELAEKINVAYIGPAKKFKGFADFLQLAKVLPTEKYRFHTFGYAVKNSYFNIHQHGRFEKADLAAVYHQIDLLIVPSQWQETFGLIVLEALSFQIPVLVSEKVGAKDILPNHWQYKNLSDLIEKLKKFDFTFSPVHLKDISQHSEEILTLYRR</sequence>
<reference evidence="3 4" key="1">
    <citation type="submission" date="2021-06" db="EMBL/GenBank/DDBJ databases">
        <title>Enterococcus alishanensis sp. nov., a novel lactic acid bacterium isolated from fresh coffee beans.</title>
        <authorList>
            <person name="Chen Y.-S."/>
        </authorList>
    </citation>
    <scope>NUCLEOTIDE SEQUENCE [LARGE SCALE GENOMIC DNA]</scope>
    <source>
        <strain evidence="3 4">ALS3</strain>
    </source>
</reference>
<keyword evidence="3" id="KW-0808">Transferase</keyword>
<dbReference type="PANTHER" id="PTHR45947:SF3">
    <property type="entry name" value="SULFOQUINOVOSYL TRANSFERASE SQD2"/>
    <property type="match status" value="1"/>
</dbReference>
<dbReference type="PANTHER" id="PTHR45947">
    <property type="entry name" value="SULFOQUINOVOSYL TRANSFERASE SQD2"/>
    <property type="match status" value="1"/>
</dbReference>
<dbReference type="EC" id="2.4.-.-" evidence="3"/>
<dbReference type="GO" id="GO:0016757">
    <property type="term" value="F:glycosyltransferase activity"/>
    <property type="evidence" value="ECO:0007669"/>
    <property type="project" value="UniProtKB-KW"/>
</dbReference>
<keyword evidence="3" id="KW-0328">Glycosyltransferase</keyword>
<dbReference type="EMBL" id="JAHUZB010000003">
    <property type="protein sequence ID" value="MBV7390639.1"/>
    <property type="molecule type" value="Genomic_DNA"/>
</dbReference>
<protein>
    <submittedName>
        <fullName evidence="3">Glycosyltransferase</fullName>
        <ecNumber evidence="3">2.4.-.-</ecNumber>
    </submittedName>
</protein>
<evidence type="ECO:0000259" key="1">
    <source>
        <dbReference type="Pfam" id="PF00534"/>
    </source>
</evidence>
<dbReference type="Proteomes" id="UP000774130">
    <property type="component" value="Unassembled WGS sequence"/>
</dbReference>
<dbReference type="InterPro" id="IPR050194">
    <property type="entry name" value="Glycosyltransferase_grp1"/>
</dbReference>
<evidence type="ECO:0000313" key="4">
    <source>
        <dbReference type="Proteomes" id="UP000774130"/>
    </source>
</evidence>
<dbReference type="Pfam" id="PF13439">
    <property type="entry name" value="Glyco_transf_4"/>
    <property type="match status" value="1"/>
</dbReference>
<proteinExistence type="predicted"/>
<name>A0ABS6TCR4_9ENTE</name>
<feature type="domain" description="Glycosyltransferase subfamily 4-like N-terminal" evidence="2">
    <location>
        <begin position="16"/>
        <end position="142"/>
    </location>
</feature>
<comment type="caution">
    <text evidence="3">The sequence shown here is derived from an EMBL/GenBank/DDBJ whole genome shotgun (WGS) entry which is preliminary data.</text>
</comment>
<organism evidence="3 4">
    <name type="scientific">Enterococcus alishanensis</name>
    <dbReference type="NCBI Taxonomy" id="1303817"/>
    <lineage>
        <taxon>Bacteria</taxon>
        <taxon>Bacillati</taxon>
        <taxon>Bacillota</taxon>
        <taxon>Bacilli</taxon>
        <taxon>Lactobacillales</taxon>
        <taxon>Enterococcaceae</taxon>
        <taxon>Enterococcus</taxon>
    </lineage>
</organism>
<keyword evidence="4" id="KW-1185">Reference proteome</keyword>
<accession>A0ABS6TCR4</accession>
<feature type="domain" description="Glycosyl transferase family 1" evidence="1">
    <location>
        <begin position="273"/>
        <end position="374"/>
    </location>
</feature>
<evidence type="ECO:0000313" key="3">
    <source>
        <dbReference type="EMBL" id="MBV7390639.1"/>
    </source>
</evidence>
<dbReference type="Pfam" id="PF00534">
    <property type="entry name" value="Glycos_transf_1"/>
    <property type="match status" value="1"/>
</dbReference>
<dbReference type="RefSeq" id="WP_218325697.1">
    <property type="nucleotide sequence ID" value="NZ_JAHUZB010000003.1"/>
</dbReference>